<feature type="domain" description="Transposase IS204/IS1001/IS1096/IS1165 DDE" evidence="1">
    <location>
        <begin position="176"/>
        <end position="436"/>
    </location>
</feature>
<dbReference type="Pfam" id="PF01610">
    <property type="entry name" value="DDE_Tnp_ISL3"/>
    <property type="match status" value="1"/>
</dbReference>
<comment type="caution">
    <text evidence="2">The sequence shown here is derived from an EMBL/GenBank/DDBJ whole genome shotgun (WGS) entry which is preliminary data.</text>
</comment>
<sequence>MTSLNYTTHSVDSIVKSCLDISDPHLHFSNEPYDEKINGISYKVFQATINFLPHELTNFRCFNCGFTTFYRNGYTPKRLIRIPAVNATHQTTIQARSARIRCRNCNSTISAKTTLLPPNCQISYSLRAKIATKLRHDISAKTIAYEEGVSASTVNRMLSHTRSEFRNNFNFLPLHLCFDEFRGTHNGYHFICLDSDNHVIQTILPNRFKDTIIKYFMKFPESVRQLVRTVSCDLNSYYVDIAKTLFPNAKIIIDRFHIVQMINRALNSMRTDLMNNFERSSKNYKLFKRNWKLFLKRYDDLDCTHQFYERSLKIWTTSERLVNLGLEVGDQTFNEAYWDYQRLLELITAPTKNKIDIFKQRIHEVHQKYLTKRNLATKSEKVLLSFFDNLDAIISALDPMYSRYTNGPLEGINRKIKQIQRTTYGYRNFDHLKARIYLQTYLGKDTRSSIKIA</sequence>
<gene>
    <name evidence="2" type="ORF">FC48_GL000135</name>
</gene>
<dbReference type="AlphaFoldDB" id="A0A0R2B8H7"/>
<reference evidence="2 3" key="1">
    <citation type="journal article" date="2015" name="Genome Announc.">
        <title>Expanding the biotechnology potential of lactobacilli through comparative genomics of 213 strains and associated genera.</title>
        <authorList>
            <person name="Sun Z."/>
            <person name="Harris H.M."/>
            <person name="McCann A."/>
            <person name="Guo C."/>
            <person name="Argimon S."/>
            <person name="Zhang W."/>
            <person name="Yang X."/>
            <person name="Jeffery I.B."/>
            <person name="Cooney J.C."/>
            <person name="Kagawa T.F."/>
            <person name="Liu W."/>
            <person name="Song Y."/>
            <person name="Salvetti E."/>
            <person name="Wrobel A."/>
            <person name="Rasinkangas P."/>
            <person name="Parkhill J."/>
            <person name="Rea M.C."/>
            <person name="O'Sullivan O."/>
            <person name="Ritari J."/>
            <person name="Douillard F.P."/>
            <person name="Paul Ross R."/>
            <person name="Yang R."/>
            <person name="Briner A.E."/>
            <person name="Felis G.E."/>
            <person name="de Vos W.M."/>
            <person name="Barrangou R."/>
            <person name="Klaenhammer T.R."/>
            <person name="Caufield P.W."/>
            <person name="Cui Y."/>
            <person name="Zhang H."/>
            <person name="O'Toole P.W."/>
        </authorList>
    </citation>
    <scope>NUCLEOTIDE SEQUENCE [LARGE SCALE GENOMIC DNA]</scope>
    <source>
        <strain evidence="2 3">DSM 20452</strain>
    </source>
</reference>
<dbReference type="PANTHER" id="PTHR33498:SF1">
    <property type="entry name" value="TRANSPOSASE FOR INSERTION SEQUENCE ELEMENT IS1557"/>
    <property type="match status" value="1"/>
</dbReference>
<dbReference type="RefSeq" id="WP_056958989.1">
    <property type="nucleotide sequence ID" value="NZ_AYYN01000065.1"/>
</dbReference>
<dbReference type="InterPro" id="IPR002560">
    <property type="entry name" value="Transposase_DDE"/>
</dbReference>
<evidence type="ECO:0000313" key="2">
    <source>
        <dbReference type="EMBL" id="KRM75601.1"/>
    </source>
</evidence>
<dbReference type="NCBIfam" id="NF033550">
    <property type="entry name" value="transpos_ISL3"/>
    <property type="match status" value="1"/>
</dbReference>
<name>A0A0R2B8H7_9LACO</name>
<evidence type="ECO:0000259" key="1">
    <source>
        <dbReference type="Pfam" id="PF01610"/>
    </source>
</evidence>
<evidence type="ECO:0000313" key="3">
    <source>
        <dbReference type="Proteomes" id="UP000051612"/>
    </source>
</evidence>
<dbReference type="InterPro" id="IPR047951">
    <property type="entry name" value="Transpos_ISL3"/>
</dbReference>
<organism evidence="2 3">
    <name type="scientific">Ligilactobacillus murinus DSM 20452 = NBRC 14221</name>
    <dbReference type="NCBI Taxonomy" id="1423772"/>
    <lineage>
        <taxon>Bacteria</taxon>
        <taxon>Bacillati</taxon>
        <taxon>Bacillota</taxon>
        <taxon>Bacilli</taxon>
        <taxon>Lactobacillales</taxon>
        <taxon>Lactobacillaceae</taxon>
        <taxon>Ligilactobacillus</taxon>
    </lineage>
</organism>
<dbReference type="PATRIC" id="fig|1423772.3.peg.148"/>
<dbReference type="PANTHER" id="PTHR33498">
    <property type="entry name" value="TRANSPOSASE FOR INSERTION SEQUENCE ELEMENT IS1557"/>
    <property type="match status" value="1"/>
</dbReference>
<dbReference type="EMBL" id="AYYN01000065">
    <property type="protein sequence ID" value="KRM75601.1"/>
    <property type="molecule type" value="Genomic_DNA"/>
</dbReference>
<proteinExistence type="predicted"/>
<protein>
    <submittedName>
        <fullName evidence="2">Transposase</fullName>
    </submittedName>
</protein>
<dbReference type="Proteomes" id="UP000051612">
    <property type="component" value="Unassembled WGS sequence"/>
</dbReference>
<accession>A0A0R2B8H7</accession>